<dbReference type="GO" id="GO:0032259">
    <property type="term" value="P:methylation"/>
    <property type="evidence" value="ECO:0007669"/>
    <property type="project" value="UniProtKB-KW"/>
</dbReference>
<dbReference type="InterPro" id="IPR052939">
    <property type="entry name" value="23S_rRNA_MeTrnsfrase_RlmA"/>
</dbReference>
<protein>
    <submittedName>
        <fullName evidence="2">Class I SAM-dependent methyltransferase</fullName>
    </submittedName>
</protein>
<evidence type="ECO:0000313" key="2">
    <source>
        <dbReference type="EMBL" id="RNB74785.1"/>
    </source>
</evidence>
<dbReference type="Gene3D" id="3.40.50.150">
    <property type="entry name" value="Vaccinia Virus protein VP39"/>
    <property type="match status" value="1"/>
</dbReference>
<dbReference type="PANTHER" id="PTHR43460">
    <property type="entry name" value="METHYLTRANSFERASE"/>
    <property type="match status" value="1"/>
</dbReference>
<accession>A0A3M8CIT2</accession>
<organism evidence="2 3">
    <name type="scientific">Brevibacillus invocatus</name>
    <dbReference type="NCBI Taxonomy" id="173959"/>
    <lineage>
        <taxon>Bacteria</taxon>
        <taxon>Bacillati</taxon>
        <taxon>Bacillota</taxon>
        <taxon>Bacilli</taxon>
        <taxon>Bacillales</taxon>
        <taxon>Paenibacillaceae</taxon>
        <taxon>Brevibacillus</taxon>
    </lineage>
</organism>
<keyword evidence="3" id="KW-1185">Reference proteome</keyword>
<dbReference type="AlphaFoldDB" id="A0A3M8CIT2"/>
<feature type="domain" description="Methyltransferase type 11" evidence="1">
    <location>
        <begin position="55"/>
        <end position="122"/>
    </location>
</feature>
<evidence type="ECO:0000259" key="1">
    <source>
        <dbReference type="Pfam" id="PF08241"/>
    </source>
</evidence>
<dbReference type="GO" id="GO:0008757">
    <property type="term" value="F:S-adenosylmethionine-dependent methyltransferase activity"/>
    <property type="evidence" value="ECO:0007669"/>
    <property type="project" value="InterPro"/>
</dbReference>
<dbReference type="OrthoDB" id="9795864at2"/>
<dbReference type="SUPFAM" id="SSF53335">
    <property type="entry name" value="S-adenosyl-L-methionine-dependent methyltransferases"/>
    <property type="match status" value="1"/>
</dbReference>
<comment type="caution">
    <text evidence="2">The sequence shown here is derived from an EMBL/GenBank/DDBJ whole genome shotgun (WGS) entry which is preliminary data.</text>
</comment>
<sequence>MNDEKFIAFLRGANQTFQGWDFSWITGTGRMSSELLSWSYGSMAIPLIQKSKALLDMGTGGGELLSKLRPFPRTVVATEGYSPNLPIARERLEPLGVKVVEVDNDECLPFLDAQFDLILNKHESFVPHEVRRIISDRGVFLTQQVGGLDCMQINEAFGVSLEQSAKEWNLEKTIQQLESNRFQVVEAKEEFPVQRFYDVGAFAYYLRAIPWQVPGLNMEEQIEVFYRIHQMIETKGFFDCEQHRFVILAKA</sequence>
<dbReference type="InterPro" id="IPR013216">
    <property type="entry name" value="Methyltransf_11"/>
</dbReference>
<dbReference type="Pfam" id="PF08241">
    <property type="entry name" value="Methyltransf_11"/>
    <property type="match status" value="1"/>
</dbReference>
<dbReference type="PANTHER" id="PTHR43460:SF1">
    <property type="entry name" value="METHYLTRANSFERASE TYPE 11 DOMAIN-CONTAINING PROTEIN"/>
    <property type="match status" value="1"/>
</dbReference>
<proteinExistence type="predicted"/>
<name>A0A3M8CIT2_9BACL</name>
<gene>
    <name evidence="2" type="ORF">EDM52_08625</name>
</gene>
<dbReference type="EMBL" id="RHHR01000013">
    <property type="protein sequence ID" value="RNB74785.1"/>
    <property type="molecule type" value="Genomic_DNA"/>
</dbReference>
<evidence type="ECO:0000313" key="3">
    <source>
        <dbReference type="Proteomes" id="UP000282028"/>
    </source>
</evidence>
<dbReference type="Proteomes" id="UP000282028">
    <property type="component" value="Unassembled WGS sequence"/>
</dbReference>
<dbReference type="InterPro" id="IPR029063">
    <property type="entry name" value="SAM-dependent_MTases_sf"/>
</dbReference>
<keyword evidence="2" id="KW-0489">Methyltransferase</keyword>
<keyword evidence="2" id="KW-0808">Transferase</keyword>
<reference evidence="2 3" key="1">
    <citation type="submission" date="2018-10" db="EMBL/GenBank/DDBJ databases">
        <title>Phylogenomics of Brevibacillus.</title>
        <authorList>
            <person name="Dunlap C."/>
        </authorList>
    </citation>
    <scope>NUCLEOTIDE SEQUENCE [LARGE SCALE GENOMIC DNA]</scope>
    <source>
        <strain evidence="2 3">JCM 12215</strain>
    </source>
</reference>